<comment type="cofactor">
    <cofactor evidence="5">
        <name>(R)-lipoate</name>
        <dbReference type="ChEBI" id="CHEBI:83088"/>
    </cofactor>
    <text evidence="5">Binds 1 lipoyl cofactor covalently.</text>
</comment>
<comment type="similarity">
    <text evidence="1 5">Belongs to the GcvH family.</text>
</comment>
<evidence type="ECO:0000256" key="5">
    <source>
        <dbReference type="RuleBase" id="RU364055"/>
    </source>
</evidence>
<dbReference type="InterPro" id="IPR033753">
    <property type="entry name" value="GCV_H/Fam206"/>
</dbReference>
<dbReference type="GO" id="GO:0005739">
    <property type="term" value="C:mitochondrion"/>
    <property type="evidence" value="ECO:0007669"/>
    <property type="project" value="UniProtKB-SubCell"/>
</dbReference>
<dbReference type="PANTHER" id="PTHR11715:SF3">
    <property type="entry name" value="GLYCINE CLEAVAGE SYSTEM H PROTEIN-RELATED"/>
    <property type="match status" value="1"/>
</dbReference>
<comment type="subunit">
    <text evidence="5">The glycine cleavage system is composed of four proteins: P, T, L and H.</text>
</comment>
<keyword evidence="2 4" id="KW-0450">Lipoyl</keyword>
<evidence type="ECO:0000256" key="2">
    <source>
        <dbReference type="ARBA" id="ARBA00022823"/>
    </source>
</evidence>
<dbReference type="InterPro" id="IPR002930">
    <property type="entry name" value="GCV_H"/>
</dbReference>
<keyword evidence="3 5" id="KW-0809">Transit peptide</keyword>
<keyword evidence="8" id="KW-1185">Reference proteome</keyword>
<dbReference type="InterPro" id="IPR017453">
    <property type="entry name" value="GCV_H_sub"/>
</dbReference>
<dbReference type="InterPro" id="IPR003016">
    <property type="entry name" value="2-oxoA_DH_lipoyl-BS"/>
</dbReference>
<gene>
    <name evidence="7" type="ORF">F8M41_009766</name>
</gene>
<proteinExistence type="inferred from homology"/>
<accession>A0A8H4AV12</accession>
<dbReference type="GO" id="GO:0009249">
    <property type="term" value="P:protein lipoylation"/>
    <property type="evidence" value="ECO:0007669"/>
    <property type="project" value="TreeGrafter"/>
</dbReference>
<dbReference type="Pfam" id="PF01597">
    <property type="entry name" value="GCV_H"/>
    <property type="match status" value="1"/>
</dbReference>
<feature type="modified residue" description="N6-lipoyllysine" evidence="4">
    <location>
        <position position="106"/>
    </location>
</feature>
<keyword evidence="5" id="KW-0496">Mitochondrion</keyword>
<evidence type="ECO:0000256" key="4">
    <source>
        <dbReference type="PIRSR" id="PIRSR617453-50"/>
    </source>
</evidence>
<dbReference type="GO" id="GO:0019464">
    <property type="term" value="P:glycine decarboxylation via glycine cleavage system"/>
    <property type="evidence" value="ECO:0007669"/>
    <property type="project" value="UniProtKB-UniRule"/>
</dbReference>
<dbReference type="PANTHER" id="PTHR11715">
    <property type="entry name" value="GLYCINE CLEAVAGE SYSTEM H PROTEIN"/>
    <property type="match status" value="1"/>
</dbReference>
<reference evidence="7 8" key="1">
    <citation type="journal article" date="2019" name="Environ. Microbiol.">
        <title>At the nexus of three kingdoms: the genome of the mycorrhizal fungus Gigaspora margarita provides insights into plant, endobacterial and fungal interactions.</title>
        <authorList>
            <person name="Venice F."/>
            <person name="Ghignone S."/>
            <person name="Salvioli di Fossalunga A."/>
            <person name="Amselem J."/>
            <person name="Novero M."/>
            <person name="Xianan X."/>
            <person name="Sedzielewska Toro K."/>
            <person name="Morin E."/>
            <person name="Lipzen A."/>
            <person name="Grigoriev I.V."/>
            <person name="Henrissat B."/>
            <person name="Martin F.M."/>
            <person name="Bonfante P."/>
        </authorList>
    </citation>
    <scope>NUCLEOTIDE SEQUENCE [LARGE SCALE GENOMIC DNA]</scope>
    <source>
        <strain evidence="7 8">BEG34</strain>
    </source>
</reference>
<dbReference type="PROSITE" id="PS50968">
    <property type="entry name" value="BIOTINYL_LIPOYL"/>
    <property type="match status" value="1"/>
</dbReference>
<comment type="caution">
    <text evidence="7">The sequence shown here is derived from an EMBL/GenBank/DDBJ whole genome shotgun (WGS) entry which is preliminary data.</text>
</comment>
<dbReference type="InterPro" id="IPR000089">
    <property type="entry name" value="Biotin_lipoyl"/>
</dbReference>
<dbReference type="AlphaFoldDB" id="A0A8H4AV12"/>
<dbReference type="GO" id="GO:0005960">
    <property type="term" value="C:glycine cleavage complex"/>
    <property type="evidence" value="ECO:0007669"/>
    <property type="project" value="UniProtKB-UniRule"/>
</dbReference>
<name>A0A8H4AV12_GIGMA</name>
<feature type="domain" description="Lipoyl-binding" evidence="6">
    <location>
        <begin position="65"/>
        <end position="147"/>
    </location>
</feature>
<dbReference type="Gene3D" id="2.40.50.100">
    <property type="match status" value="1"/>
</dbReference>
<protein>
    <recommendedName>
        <fullName evidence="5">Glycine cleavage system H protein</fullName>
    </recommendedName>
</protein>
<organism evidence="7 8">
    <name type="scientific">Gigaspora margarita</name>
    <dbReference type="NCBI Taxonomy" id="4874"/>
    <lineage>
        <taxon>Eukaryota</taxon>
        <taxon>Fungi</taxon>
        <taxon>Fungi incertae sedis</taxon>
        <taxon>Mucoromycota</taxon>
        <taxon>Glomeromycotina</taxon>
        <taxon>Glomeromycetes</taxon>
        <taxon>Diversisporales</taxon>
        <taxon>Gigasporaceae</taxon>
        <taxon>Gigaspora</taxon>
    </lineage>
</organism>
<evidence type="ECO:0000313" key="7">
    <source>
        <dbReference type="EMBL" id="KAF0534974.1"/>
    </source>
</evidence>
<dbReference type="EMBL" id="WTPW01000208">
    <property type="protein sequence ID" value="KAF0534974.1"/>
    <property type="molecule type" value="Genomic_DNA"/>
</dbReference>
<dbReference type="HAMAP" id="MF_00272">
    <property type="entry name" value="GcvH"/>
    <property type="match status" value="1"/>
</dbReference>
<evidence type="ECO:0000313" key="8">
    <source>
        <dbReference type="Proteomes" id="UP000439903"/>
    </source>
</evidence>
<comment type="subcellular location">
    <subcellularLocation>
        <location evidence="5">Mitochondrion</location>
    </subcellularLocation>
</comment>
<dbReference type="Proteomes" id="UP000439903">
    <property type="component" value="Unassembled WGS sequence"/>
</dbReference>
<evidence type="ECO:0000256" key="1">
    <source>
        <dbReference type="ARBA" id="ARBA00009249"/>
    </source>
</evidence>
<evidence type="ECO:0000259" key="6">
    <source>
        <dbReference type="PROSITE" id="PS50968"/>
    </source>
</evidence>
<dbReference type="PROSITE" id="PS00189">
    <property type="entry name" value="LIPOYL"/>
    <property type="match status" value="1"/>
</dbReference>
<dbReference type="InterPro" id="IPR011053">
    <property type="entry name" value="Single_hybrid_motif"/>
</dbReference>
<comment type="function">
    <text evidence="5">The H protein shuttles the methylamine group of glycine from the P protein to the T protein.</text>
</comment>
<dbReference type="OrthoDB" id="10264154at2759"/>
<dbReference type="NCBIfam" id="TIGR00527">
    <property type="entry name" value="gcvH"/>
    <property type="match status" value="1"/>
</dbReference>
<dbReference type="SUPFAM" id="SSF51230">
    <property type="entry name" value="Single hybrid motif"/>
    <property type="match status" value="1"/>
</dbReference>
<sequence>MFIPTTFGFISSKVVPLYAPTFRRAILRNTFRNTPGSRFGALSFKEFSCKKFTKDHEWIVVENNLGTVGITDYAQKALGDVVFVETPEIGTVVEQSGACGAVESVKAASDIYAPVSGEIVDVNKNLAETPGLINKSPETDGWLCKIKLSNPSELNDLLEENDYHSHCEKSH</sequence>
<evidence type="ECO:0000256" key="3">
    <source>
        <dbReference type="ARBA" id="ARBA00022946"/>
    </source>
</evidence>
<dbReference type="NCBIfam" id="NF002270">
    <property type="entry name" value="PRK01202.1"/>
    <property type="match status" value="1"/>
</dbReference>
<dbReference type="CDD" id="cd06848">
    <property type="entry name" value="GCS_H"/>
    <property type="match status" value="1"/>
</dbReference>